<proteinExistence type="predicted"/>
<accession>A0A4Q0YQM8</accession>
<reference evidence="2 3" key="1">
    <citation type="submission" date="2017-10" db="EMBL/GenBank/DDBJ databases">
        <title>Nyctiphanis sp. nov., isolated from the stomach of the euphausiid Nyctiphanes simplex (Hansen, 1911) in the Gulf of California.</title>
        <authorList>
            <person name="Gomez-Gil B."/>
            <person name="Aguilar-Mendez M."/>
            <person name="Lopez-Cortes A."/>
            <person name="Gomez-Gutierrez J."/>
            <person name="Roque A."/>
            <person name="Lang E."/>
            <person name="Gonzalez-Castillo A."/>
        </authorList>
    </citation>
    <scope>NUCLEOTIDE SEQUENCE [LARGE SCALE GENOMIC DNA]</scope>
    <source>
        <strain evidence="2 3">CAIM 600</strain>
    </source>
</reference>
<keyword evidence="1" id="KW-1133">Transmembrane helix</keyword>
<protein>
    <submittedName>
        <fullName evidence="2">Uncharacterized protein</fullName>
    </submittedName>
</protein>
<keyword evidence="3" id="KW-1185">Reference proteome</keyword>
<dbReference type="EMBL" id="PEIB01000010">
    <property type="protein sequence ID" value="RXJ73356.1"/>
    <property type="molecule type" value="Genomic_DNA"/>
</dbReference>
<comment type="caution">
    <text evidence="2">The sequence shown here is derived from an EMBL/GenBank/DDBJ whole genome shotgun (WGS) entry which is preliminary data.</text>
</comment>
<keyword evidence="1" id="KW-0472">Membrane</keyword>
<keyword evidence="1" id="KW-0812">Transmembrane</keyword>
<evidence type="ECO:0000313" key="3">
    <source>
        <dbReference type="Proteomes" id="UP000290287"/>
    </source>
</evidence>
<name>A0A4Q0YQM8_9GAMM</name>
<feature type="transmembrane region" description="Helical" evidence="1">
    <location>
        <begin position="7"/>
        <end position="29"/>
    </location>
</feature>
<gene>
    <name evidence="2" type="ORF">CS022_10300</name>
</gene>
<dbReference type="OrthoDB" id="2942906at2"/>
<dbReference type="AlphaFoldDB" id="A0A4Q0YQM8"/>
<organism evidence="2 3">
    <name type="scientific">Veronia nyctiphanis</name>
    <dbReference type="NCBI Taxonomy" id="1278244"/>
    <lineage>
        <taxon>Bacteria</taxon>
        <taxon>Pseudomonadati</taxon>
        <taxon>Pseudomonadota</taxon>
        <taxon>Gammaproteobacteria</taxon>
        <taxon>Vibrionales</taxon>
        <taxon>Vibrionaceae</taxon>
        <taxon>Veronia</taxon>
    </lineage>
</organism>
<evidence type="ECO:0000313" key="2">
    <source>
        <dbReference type="EMBL" id="RXJ73356.1"/>
    </source>
</evidence>
<dbReference type="RefSeq" id="WP_129122192.1">
    <property type="nucleotide sequence ID" value="NZ_PEIB01000010.1"/>
</dbReference>
<sequence length="154" mass="17709">MEDVIRLTLLIIGSIGSSGAIILGMSNWLGKVWADRLIEQERAKLKSYEEALVRKRDVYTKLAINMRVFLNSHELTKSDRREKFLEAYDEAYIWASQEVIENMDKFIELIQAHTAMAGSVPEQEKRDAYAACLHAMRKDSGYPQSKQCYRVASF</sequence>
<dbReference type="Proteomes" id="UP000290287">
    <property type="component" value="Unassembled WGS sequence"/>
</dbReference>
<evidence type="ECO:0000256" key="1">
    <source>
        <dbReference type="SAM" id="Phobius"/>
    </source>
</evidence>